<proteinExistence type="predicted"/>
<dbReference type="InParanoid" id="A0A543B175"/>
<keyword evidence="2" id="KW-1185">Reference proteome</keyword>
<accession>A0A543B175</accession>
<comment type="caution">
    <text evidence="1">The sequence shown here is derived from an EMBL/GenBank/DDBJ whole genome shotgun (WGS) entry which is preliminary data.</text>
</comment>
<dbReference type="Proteomes" id="UP000317043">
    <property type="component" value="Unassembled WGS sequence"/>
</dbReference>
<reference evidence="1 2" key="1">
    <citation type="submission" date="2019-06" db="EMBL/GenBank/DDBJ databases">
        <title>Sequencing the genomes of 1000 actinobacteria strains.</title>
        <authorList>
            <person name="Klenk H.-P."/>
        </authorList>
    </citation>
    <scope>NUCLEOTIDE SEQUENCE [LARGE SCALE GENOMIC DNA]</scope>
    <source>
        <strain evidence="1 2">DSM 45928</strain>
    </source>
</reference>
<sequence length="205" mass="22231">MSLSILPIGKPLGACFPASDPPAEEPAFYEVHVGSQVETLTPMEWFVYSGAYADVDQHSDHLVDRDWLINQLSGEVSSSHISAELDNLINRGLLLEANLRGHSHVDVLTGYRIVPTGVGISNSPQDPALRWIGQRGEGMLGIPQLSFLVWSFSYRTNSMWDCCTMFAEEPDSVNGATATDIGAQIADSLPSIIALELGYLEPADA</sequence>
<evidence type="ECO:0000313" key="2">
    <source>
        <dbReference type="Proteomes" id="UP000317043"/>
    </source>
</evidence>
<organism evidence="1 2">
    <name type="scientific">Stackebrandtia endophytica</name>
    <dbReference type="NCBI Taxonomy" id="1496996"/>
    <lineage>
        <taxon>Bacteria</taxon>
        <taxon>Bacillati</taxon>
        <taxon>Actinomycetota</taxon>
        <taxon>Actinomycetes</taxon>
        <taxon>Glycomycetales</taxon>
        <taxon>Glycomycetaceae</taxon>
        <taxon>Stackebrandtia</taxon>
    </lineage>
</organism>
<protein>
    <submittedName>
        <fullName evidence="1">Uncharacterized protein</fullName>
    </submittedName>
</protein>
<dbReference type="EMBL" id="VFOW01000001">
    <property type="protein sequence ID" value="TQL78584.1"/>
    <property type="molecule type" value="Genomic_DNA"/>
</dbReference>
<name>A0A543B175_9ACTN</name>
<dbReference type="AlphaFoldDB" id="A0A543B175"/>
<evidence type="ECO:0000313" key="1">
    <source>
        <dbReference type="EMBL" id="TQL78584.1"/>
    </source>
</evidence>
<gene>
    <name evidence="1" type="ORF">FB566_4174</name>
</gene>